<dbReference type="Gene3D" id="4.10.520.10">
    <property type="entry name" value="IHF-like DNA-binding proteins"/>
    <property type="match status" value="1"/>
</dbReference>
<keyword evidence="7" id="KW-0233">DNA recombination</keyword>
<dbReference type="InterPro" id="IPR020816">
    <property type="entry name" value="Histone-like_DNA-bd_CS"/>
</dbReference>
<organism evidence="9">
    <name type="scientific">uncultured Desulfobacterium sp</name>
    <dbReference type="NCBI Taxonomy" id="201089"/>
    <lineage>
        <taxon>Bacteria</taxon>
        <taxon>Pseudomonadati</taxon>
        <taxon>Thermodesulfobacteriota</taxon>
        <taxon>Desulfobacteria</taxon>
        <taxon>Desulfobacterales</taxon>
        <taxon>Desulfobacteriaceae</taxon>
        <taxon>Desulfobacterium</taxon>
        <taxon>environmental samples</taxon>
    </lineage>
</organism>
<gene>
    <name evidence="9" type="ORF">N47_D28110</name>
</gene>
<comment type="similarity">
    <text evidence="1 8">Belongs to the bacterial histone-like protein family.</text>
</comment>
<evidence type="ECO:0000256" key="1">
    <source>
        <dbReference type="ARBA" id="ARBA00010529"/>
    </source>
</evidence>
<dbReference type="InterPro" id="IPR010992">
    <property type="entry name" value="IHF-like_DNA-bd_dom_sf"/>
</dbReference>
<keyword evidence="6" id="KW-0804">Transcription</keyword>
<dbReference type="AlphaFoldDB" id="E1YIF5"/>
<evidence type="ECO:0000256" key="5">
    <source>
        <dbReference type="ARBA" id="ARBA00023125"/>
    </source>
</evidence>
<dbReference type="SUPFAM" id="SSF47729">
    <property type="entry name" value="IHF-like DNA-binding proteins"/>
    <property type="match status" value="1"/>
</dbReference>
<evidence type="ECO:0000313" key="9">
    <source>
        <dbReference type="EMBL" id="CBX30002.1"/>
    </source>
</evidence>
<dbReference type="CDD" id="cd13835">
    <property type="entry name" value="IHF_A"/>
    <property type="match status" value="1"/>
</dbReference>
<evidence type="ECO:0000256" key="8">
    <source>
        <dbReference type="RuleBase" id="RU003939"/>
    </source>
</evidence>
<dbReference type="GO" id="GO:0030527">
    <property type="term" value="F:structural constituent of chromatin"/>
    <property type="evidence" value="ECO:0007669"/>
    <property type="project" value="InterPro"/>
</dbReference>
<dbReference type="InterPro" id="IPR005684">
    <property type="entry name" value="IHF_alpha"/>
</dbReference>
<accession>E1YIF5</accession>
<dbReference type="GO" id="GO:0005829">
    <property type="term" value="C:cytosol"/>
    <property type="evidence" value="ECO:0007669"/>
    <property type="project" value="TreeGrafter"/>
</dbReference>
<dbReference type="InterPro" id="IPR000119">
    <property type="entry name" value="Hist_DNA-bd"/>
</dbReference>
<dbReference type="PANTHER" id="PTHR33175:SF2">
    <property type="entry name" value="INTEGRATION HOST FACTOR SUBUNIT ALPHA"/>
    <property type="match status" value="1"/>
</dbReference>
<dbReference type="GO" id="GO:0009893">
    <property type="term" value="P:positive regulation of metabolic process"/>
    <property type="evidence" value="ECO:0007669"/>
    <property type="project" value="UniProtKB-ARBA"/>
</dbReference>
<evidence type="ECO:0000256" key="7">
    <source>
        <dbReference type="ARBA" id="ARBA00023172"/>
    </source>
</evidence>
<keyword evidence="5" id="KW-0238">DNA-binding</keyword>
<evidence type="ECO:0000256" key="3">
    <source>
        <dbReference type="ARBA" id="ARBA00022845"/>
    </source>
</evidence>
<protein>
    <recommendedName>
        <fullName evidence="2">Integration host factor subunit alpha</fullName>
    </recommendedName>
</protein>
<dbReference type="EMBL" id="FR695874">
    <property type="protein sequence ID" value="CBX30002.1"/>
    <property type="molecule type" value="Genomic_DNA"/>
</dbReference>
<dbReference type="GO" id="GO:0006355">
    <property type="term" value="P:regulation of DNA-templated transcription"/>
    <property type="evidence" value="ECO:0007669"/>
    <property type="project" value="InterPro"/>
</dbReference>
<dbReference type="GO" id="GO:0006417">
    <property type="term" value="P:regulation of translation"/>
    <property type="evidence" value="ECO:0007669"/>
    <property type="project" value="UniProtKB-KW"/>
</dbReference>
<dbReference type="PRINTS" id="PR01727">
    <property type="entry name" value="DNABINDINGHU"/>
</dbReference>
<dbReference type="GO" id="GO:0006310">
    <property type="term" value="P:DNA recombination"/>
    <property type="evidence" value="ECO:0007669"/>
    <property type="project" value="UniProtKB-KW"/>
</dbReference>
<name>E1YIF5_9BACT</name>
<dbReference type="GO" id="GO:0003677">
    <property type="term" value="F:DNA binding"/>
    <property type="evidence" value="ECO:0007669"/>
    <property type="project" value="UniProtKB-KW"/>
</dbReference>
<reference evidence="9" key="1">
    <citation type="journal article" date="2011" name="Environ. Microbiol.">
        <title>Genomic insights into the metabolic potential of the polycyclic aromatic hydrocarbon degrading sulfate-reducing Deltaproteobacterium N47.</title>
        <authorList>
            <person name="Bergmann F."/>
            <person name="Selesi D."/>
            <person name="Weinmaier T."/>
            <person name="Tischler P."/>
            <person name="Rattei T."/>
            <person name="Meckenstock R.U."/>
        </authorList>
    </citation>
    <scope>NUCLEOTIDE SEQUENCE</scope>
</reference>
<proteinExistence type="inferred from homology"/>
<evidence type="ECO:0000256" key="4">
    <source>
        <dbReference type="ARBA" id="ARBA00023015"/>
    </source>
</evidence>
<keyword evidence="4" id="KW-0805">Transcription regulation</keyword>
<dbReference type="Pfam" id="PF00216">
    <property type="entry name" value="Bac_DNA_binding"/>
    <property type="match status" value="1"/>
</dbReference>
<evidence type="ECO:0000256" key="6">
    <source>
        <dbReference type="ARBA" id="ARBA00023163"/>
    </source>
</evidence>
<keyword evidence="3" id="KW-0810">Translation regulation</keyword>
<dbReference type="SMART" id="SM00411">
    <property type="entry name" value="BHL"/>
    <property type="match status" value="1"/>
</dbReference>
<evidence type="ECO:0000256" key="2">
    <source>
        <dbReference type="ARBA" id="ARBA00018329"/>
    </source>
</evidence>
<dbReference type="PANTHER" id="PTHR33175">
    <property type="entry name" value="DNA-BINDING PROTEIN HU"/>
    <property type="match status" value="1"/>
</dbReference>
<sequence length="94" mass="10586">MALTKNDIVARVHELGFTKKKSVDIIESLLMIIKNNLENGDDVLISGFGKFCVKKKSQRRGRNPATGSDLILRQRRVVTFKCSGKLRDKINKNA</sequence>
<dbReference type="PROSITE" id="PS00045">
    <property type="entry name" value="HISTONE_LIKE"/>
    <property type="match status" value="1"/>
</dbReference>